<dbReference type="InterPro" id="IPR012337">
    <property type="entry name" value="RNaseH-like_sf"/>
</dbReference>
<proteinExistence type="predicted"/>
<dbReference type="AlphaFoldDB" id="A0A1I5WRC6"/>
<dbReference type="InterPro" id="IPR053151">
    <property type="entry name" value="RNase_H-like"/>
</dbReference>
<reference evidence="2 3" key="1">
    <citation type="submission" date="2016-10" db="EMBL/GenBank/DDBJ databases">
        <authorList>
            <person name="de Groot N.N."/>
        </authorList>
    </citation>
    <scope>NUCLEOTIDE SEQUENCE [LARGE SCALE GENOMIC DNA]</scope>
    <source>
        <strain evidence="2 3">DSM 20581</strain>
    </source>
</reference>
<dbReference type="GO" id="GO:0003676">
    <property type="term" value="F:nucleic acid binding"/>
    <property type="evidence" value="ECO:0007669"/>
    <property type="project" value="InterPro"/>
</dbReference>
<gene>
    <name evidence="2" type="ORF">SAMN04488506_1037</name>
</gene>
<sequence length="136" mass="15213">MLKLYTDAATKGNPGPSGIGFVIVGENQHEQVAVPLKGIYSNHEAEFIALIKGLSYVIEHNMESELLQIFSDSKIAVSAVEKKYVKNESFKPYLKDLLSLLKHFEVYLIHWIPDAQNKGADNLARQALRKINLSDS</sequence>
<dbReference type="STRING" id="82801.SAMN04488506_1037"/>
<protein>
    <submittedName>
        <fullName evidence="2">Ribonuclease HI</fullName>
    </submittedName>
</protein>
<organism evidence="2 3">
    <name type="scientific">Desemzia incerta</name>
    <dbReference type="NCBI Taxonomy" id="82801"/>
    <lineage>
        <taxon>Bacteria</taxon>
        <taxon>Bacillati</taxon>
        <taxon>Bacillota</taxon>
        <taxon>Bacilli</taxon>
        <taxon>Lactobacillales</taxon>
        <taxon>Carnobacteriaceae</taxon>
        <taxon>Desemzia</taxon>
    </lineage>
</organism>
<evidence type="ECO:0000313" key="2">
    <source>
        <dbReference type="EMBL" id="SFQ22107.1"/>
    </source>
</evidence>
<dbReference type="CDD" id="cd09279">
    <property type="entry name" value="RNase_HI_like"/>
    <property type="match status" value="1"/>
</dbReference>
<dbReference type="Proteomes" id="UP000199136">
    <property type="component" value="Unassembled WGS sequence"/>
</dbReference>
<name>A0A1I5WRC6_9LACT</name>
<accession>A0A1I5WRC6</accession>
<dbReference type="OrthoDB" id="7845843at2"/>
<dbReference type="InterPro" id="IPR002156">
    <property type="entry name" value="RNaseH_domain"/>
</dbReference>
<dbReference type="Gene3D" id="3.30.420.10">
    <property type="entry name" value="Ribonuclease H-like superfamily/Ribonuclease H"/>
    <property type="match status" value="1"/>
</dbReference>
<dbReference type="EMBL" id="FOXW01000003">
    <property type="protein sequence ID" value="SFQ22107.1"/>
    <property type="molecule type" value="Genomic_DNA"/>
</dbReference>
<feature type="domain" description="RNase H type-1" evidence="1">
    <location>
        <begin position="1"/>
        <end position="129"/>
    </location>
</feature>
<dbReference type="PANTHER" id="PTHR47723">
    <property type="entry name" value="OS05G0353850 PROTEIN"/>
    <property type="match status" value="1"/>
</dbReference>
<evidence type="ECO:0000259" key="1">
    <source>
        <dbReference type="PROSITE" id="PS50879"/>
    </source>
</evidence>
<evidence type="ECO:0000313" key="3">
    <source>
        <dbReference type="Proteomes" id="UP000199136"/>
    </source>
</evidence>
<dbReference type="GO" id="GO:0004523">
    <property type="term" value="F:RNA-DNA hybrid ribonuclease activity"/>
    <property type="evidence" value="ECO:0007669"/>
    <property type="project" value="InterPro"/>
</dbReference>
<dbReference type="RefSeq" id="WP_092480089.1">
    <property type="nucleotide sequence ID" value="NZ_FOXW01000003.1"/>
</dbReference>
<dbReference type="PROSITE" id="PS50879">
    <property type="entry name" value="RNASE_H_1"/>
    <property type="match status" value="1"/>
</dbReference>
<keyword evidence="3" id="KW-1185">Reference proteome</keyword>
<dbReference type="Pfam" id="PF13456">
    <property type="entry name" value="RVT_3"/>
    <property type="match status" value="1"/>
</dbReference>
<dbReference type="SUPFAM" id="SSF53098">
    <property type="entry name" value="Ribonuclease H-like"/>
    <property type="match status" value="1"/>
</dbReference>
<dbReference type="PANTHER" id="PTHR47723:SF19">
    <property type="entry name" value="POLYNUCLEOTIDYL TRANSFERASE, RIBONUCLEASE H-LIKE SUPERFAMILY PROTEIN"/>
    <property type="match status" value="1"/>
</dbReference>
<dbReference type="InterPro" id="IPR036397">
    <property type="entry name" value="RNaseH_sf"/>
</dbReference>